<keyword evidence="7" id="KW-1185">Reference proteome</keyword>
<feature type="domain" description="Rad50/SbcC-type AAA" evidence="5">
    <location>
        <begin position="5"/>
        <end position="206"/>
    </location>
</feature>
<name>A0ABU4H1R9_9MICO</name>
<dbReference type="Pfam" id="PF13558">
    <property type="entry name" value="SbcC_Walker_B"/>
    <property type="match status" value="1"/>
</dbReference>
<organism evidence="6 7">
    <name type="scientific">Microbacterium arthrosphaerae</name>
    <dbReference type="NCBI Taxonomy" id="792652"/>
    <lineage>
        <taxon>Bacteria</taxon>
        <taxon>Bacillati</taxon>
        <taxon>Actinomycetota</taxon>
        <taxon>Actinomycetes</taxon>
        <taxon>Micrococcales</taxon>
        <taxon>Microbacteriaceae</taxon>
        <taxon>Microbacterium</taxon>
    </lineage>
</organism>
<feature type="coiled-coil region" evidence="4">
    <location>
        <begin position="672"/>
        <end position="703"/>
    </location>
</feature>
<comment type="caution">
    <text evidence="6">The sequence shown here is derived from an EMBL/GenBank/DDBJ whole genome shotgun (WGS) entry which is preliminary data.</text>
</comment>
<evidence type="ECO:0000259" key="5">
    <source>
        <dbReference type="Pfam" id="PF13476"/>
    </source>
</evidence>
<protein>
    <recommendedName>
        <fullName evidence="3">Nuclease SbcCD subunit C</fullName>
    </recommendedName>
</protein>
<dbReference type="RefSeq" id="WP_318352365.1">
    <property type="nucleotide sequence ID" value="NZ_JAWQEV010000001.1"/>
</dbReference>
<dbReference type="PANTHER" id="PTHR32114:SF2">
    <property type="entry name" value="ABC TRANSPORTER ABCH.3"/>
    <property type="match status" value="1"/>
</dbReference>
<evidence type="ECO:0000313" key="7">
    <source>
        <dbReference type="Proteomes" id="UP001283109"/>
    </source>
</evidence>
<comment type="similarity">
    <text evidence="1">Belongs to the SMC family. SbcC subfamily.</text>
</comment>
<dbReference type="InterPro" id="IPR038729">
    <property type="entry name" value="Rad50/SbcC_AAA"/>
</dbReference>
<accession>A0ABU4H1R9</accession>
<evidence type="ECO:0000256" key="1">
    <source>
        <dbReference type="ARBA" id="ARBA00006930"/>
    </source>
</evidence>
<dbReference type="EMBL" id="JAWQEV010000001">
    <property type="protein sequence ID" value="MDW4571849.1"/>
    <property type="molecule type" value="Genomic_DNA"/>
</dbReference>
<keyword evidence="4" id="KW-0175">Coiled coil</keyword>
<dbReference type="SUPFAM" id="SSF52540">
    <property type="entry name" value="P-loop containing nucleoside triphosphate hydrolases"/>
    <property type="match status" value="1"/>
</dbReference>
<evidence type="ECO:0000256" key="3">
    <source>
        <dbReference type="ARBA" id="ARBA00013368"/>
    </source>
</evidence>
<reference evidence="6 7" key="1">
    <citation type="submission" date="2023-11" db="EMBL/GenBank/DDBJ databases">
        <title>Draft genome sequence of Microbacterium arthrosphaerae JCM 30492.</title>
        <authorList>
            <person name="Zhang G."/>
            <person name="Ding Y."/>
        </authorList>
    </citation>
    <scope>NUCLEOTIDE SEQUENCE [LARGE SCALE GENOMIC DNA]</scope>
    <source>
        <strain evidence="6 7">JCM 30492</strain>
    </source>
</reference>
<gene>
    <name evidence="6" type="ORF">R8Z58_03555</name>
</gene>
<dbReference type="InterPro" id="IPR027417">
    <property type="entry name" value="P-loop_NTPase"/>
</dbReference>
<sequence length="1003" mass="106008">MRLHQLELTGFGPFRERQLVDFEAFERDGIFLITGRTGAGKSSILDGVCFALYGSVPRYEGGDKRLRSDHCAPEDPTEVRLEFTVGDRRWRVTRAPEYQRPARRGGGLTSEPTRAELEELVDGSWVGRAGKPRDVGLLLDEVLGLNAQQFQQVILLAQNRFSRFLLASGGERQSLLRALFGTRRYEEYVRELGERSKAGQRELEALGERARTLLDQAERLVGAHDLIPEPAADDAPVVELTARRAAVDLAEQRAAYRLDTLARERADADTVRAAAEAAHAERVALAKAQGELGRARARLVALEEAGAAIVHDRVRLAQARAAEGLRAPIEALRRAERAAVAAAERAAAADAAWDRVRPEALADEDPAVLVERLTGELAVATAAAAQESALAEAQTQLRAAEARADQLARDLEALDAQRAAVPAELARLAAELDAEREAAARRDPARAHHAELTGRLAAAEEAEKLARAQRDAEVAHRDAATVAAAAAARVAELLQRRLDGYAGELAATLVDGEPCAVCGATSHPSPAEPGDEPVTDDVLAAAETARDAAAARERIASESARAARERHGAAAARAGGQSAEALRDLLAAAAVDLTAADRAVAQRDALTRQHTELLALDAEAAASRDALDEALTAARTRSASLTATVAATRAVVDEARGDHADVAERVVHVTALREGARAVAEAREDAQRAEARVAEARDDARERLAASVFADAEEASAALLDPPSTERLADDIAAHESQLAATRARLLELELELAGAPDEPADTAGSQAALTAADEARTAALRAERDAQTLTVTLRELAVQIDDAYAGLAARAADAAAIARLADTVAGRAPNTMKMDLETFVLAAELEEIVTAANVRLGDMSSGRYRLQHTDARAARGAASGLGLEIMDAFTGQARPAQSLSGGETFLASLALALGLAEVVTARAGGVRLDTLFVDEGFGSLDDETLELAMRTLDELRQGGRTVGVISHVAAMKEQLPAQLAVEATAEGPSLIRQESVVPAGGA</sequence>
<evidence type="ECO:0000313" key="6">
    <source>
        <dbReference type="EMBL" id="MDW4571849.1"/>
    </source>
</evidence>
<proteinExistence type="inferred from homology"/>
<comment type="subunit">
    <text evidence="2">Heterodimer of SbcC and SbcD.</text>
</comment>
<evidence type="ECO:0000256" key="2">
    <source>
        <dbReference type="ARBA" id="ARBA00011322"/>
    </source>
</evidence>
<evidence type="ECO:0000256" key="4">
    <source>
        <dbReference type="SAM" id="Coils"/>
    </source>
</evidence>
<dbReference type="Pfam" id="PF13476">
    <property type="entry name" value="AAA_23"/>
    <property type="match status" value="1"/>
</dbReference>
<dbReference type="Proteomes" id="UP001283109">
    <property type="component" value="Unassembled WGS sequence"/>
</dbReference>
<dbReference type="Gene3D" id="3.40.50.300">
    <property type="entry name" value="P-loop containing nucleotide triphosphate hydrolases"/>
    <property type="match status" value="2"/>
</dbReference>
<feature type="coiled-coil region" evidence="4">
    <location>
        <begin position="383"/>
        <end position="417"/>
    </location>
</feature>
<dbReference type="PANTHER" id="PTHR32114">
    <property type="entry name" value="ABC TRANSPORTER ABCH.3"/>
    <property type="match status" value="1"/>
</dbReference>